<accession>A0A7X3MST9</accession>
<dbReference type="Proteomes" id="UP000436483">
    <property type="component" value="Unassembled WGS sequence"/>
</dbReference>
<comment type="caution">
    <text evidence="1">The sequence shown here is derived from an EMBL/GenBank/DDBJ whole genome shotgun (WGS) entry which is preliminary data.</text>
</comment>
<evidence type="ECO:0000313" key="1">
    <source>
        <dbReference type="EMBL" id="MXQ12355.1"/>
    </source>
</evidence>
<evidence type="ECO:0000313" key="2">
    <source>
        <dbReference type="Proteomes" id="UP000436483"/>
    </source>
</evidence>
<proteinExistence type="predicted"/>
<protein>
    <submittedName>
        <fullName evidence="1">Uncharacterized protein</fullName>
    </submittedName>
</protein>
<sequence>MIVSDDVQAAFTPKLLELLVRERFAQIEIVETTQDVAEIVAGFGNEFQDAIDNISGVGLQAIARSEGNGEALRSLREV</sequence>
<dbReference type="EMBL" id="WURB01000008">
    <property type="protein sequence ID" value="MXQ12355.1"/>
    <property type="molecule type" value="Genomic_DNA"/>
</dbReference>
<organism evidence="1 2">
    <name type="scientific">Microvirga makkahensis</name>
    <dbReference type="NCBI Taxonomy" id="1128670"/>
    <lineage>
        <taxon>Bacteria</taxon>
        <taxon>Pseudomonadati</taxon>
        <taxon>Pseudomonadota</taxon>
        <taxon>Alphaproteobacteria</taxon>
        <taxon>Hyphomicrobiales</taxon>
        <taxon>Methylobacteriaceae</taxon>
        <taxon>Microvirga</taxon>
    </lineage>
</organism>
<keyword evidence="2" id="KW-1185">Reference proteome</keyword>
<dbReference type="AlphaFoldDB" id="A0A7X3MST9"/>
<reference evidence="1 2" key="2">
    <citation type="submission" date="2020-01" db="EMBL/GenBank/DDBJ databases">
        <title>Microvirga sp. nov., an arsenate reduction bacterium isolated from Tibet hotspring sediments.</title>
        <authorList>
            <person name="Xian W.-D."/>
            <person name="Li W.-J."/>
        </authorList>
    </citation>
    <scope>NUCLEOTIDE SEQUENCE [LARGE SCALE GENOMIC DNA]</scope>
    <source>
        <strain evidence="1 2">KCTC 23863</strain>
    </source>
</reference>
<reference evidence="1 2" key="1">
    <citation type="submission" date="2019-12" db="EMBL/GenBank/DDBJ databases">
        <authorList>
            <person name="Yuan C.-G."/>
        </authorList>
    </citation>
    <scope>NUCLEOTIDE SEQUENCE [LARGE SCALE GENOMIC DNA]</scope>
    <source>
        <strain evidence="1 2">KCTC 23863</strain>
    </source>
</reference>
<dbReference type="RefSeq" id="WP_160884944.1">
    <property type="nucleotide sequence ID" value="NZ_WURB01000008.1"/>
</dbReference>
<gene>
    <name evidence="1" type="ORF">GR328_12960</name>
</gene>
<name>A0A7X3MST9_9HYPH</name>